<name>A0A0N8BQL4_9CRUS</name>
<evidence type="ECO:0000256" key="3">
    <source>
        <dbReference type="ARBA" id="ARBA00022723"/>
    </source>
</evidence>
<dbReference type="InterPro" id="IPR027417">
    <property type="entry name" value="P-loop_NTPase"/>
</dbReference>
<organism evidence="10">
    <name type="scientific">Daphnia magna</name>
    <dbReference type="NCBI Taxonomy" id="35525"/>
    <lineage>
        <taxon>Eukaryota</taxon>
        <taxon>Metazoa</taxon>
        <taxon>Ecdysozoa</taxon>
        <taxon>Arthropoda</taxon>
        <taxon>Crustacea</taxon>
        <taxon>Branchiopoda</taxon>
        <taxon>Diplostraca</taxon>
        <taxon>Cladocera</taxon>
        <taxon>Anomopoda</taxon>
        <taxon>Daphniidae</taxon>
        <taxon>Daphnia</taxon>
    </lineage>
</organism>
<sequence>MDEMGRRKQKTGLTNHNESSSGGNKSDQQVVEKVQTPSRVTPDISEPPNARKDDTQLKTGDNGREESAIALESDTSDRNAFIGSSSELVCQGDGLDLTQELLQLLCDETKKEFITTPDKVMEKRTEIGEAMPAKSNLVQPKTKSNTEAHSMTDQWTATVFIAAPLVKNHDLAIVGEDQHLGKWKQPKGKFERFVQIGTDLYIFKGIVPVPSGDKPNFKFVHVNDADKKIEYEGEGTWDNRTEELLPGSWNFFVFKPKPKSMVAKFWEGLRALLHKSETKEKIAYNFFRTVFDHTLENILPDWDSAMEFISECLVKVRQAIGTQSSEGFHQFLNKWFENPELQVAFDQLFLLIVGACKMEVYSTKMKQILELNSKEFSLYLHNFGSVKRKRQDLQTILERIAFYAGRDFWWILFRITRHSEAVRKFQPQEVSESILKTLQEIPEVLLENPDSRNRVVDHLVRWTEIDEIYFNLLPVFEKNANYQKILESLLLQRLFALKTSVEDVMKILRSEFMKMAYQNISVPSRGSPETKNNNSNITDLLTSANLAQAASSNSVAYESSHLNRSLSQERLLFEEAIRTVFNRKLSDAAKVACCIPDYMLPIATPIVENVVSQKLKTYSNFSRDDYRYFGQLDDNCFKNFPQAKEKISAKLLKMTVDHVKSGSFQDIPTTKLIMLGLAEKKDIPFLERAKVMDLQKAMSRLPRKFFNNLHATVKKSGTSVEKTLKPYRKGATKAIVEQLENHFDLLEEILNRVRNRRVPLIELASLQDPQVLDCLKSFGLSDRTLAELRQEIEELRERHNLYASLYSRFSRSEVMINRQEGLREEENDLEEDDNDENDGKPETHHILDTKEWESYLKDIDSGRSILTLQDAMNLEVPLQSPSAVWLFQIKESDLFMEKIWHLMVKSAQTFPLCRKDLQIFVSQCATEWVRLARSVADGSTSFILMGEIVRLQADPNVLSKRHLQIHSVEGVATAYRNFKNLQELRHLIGPFVAALRFFTILERGPIDALHNFVKTNLLKNWDTTTLAQMAETGILRVVNEDLNIDPERPETRNAMQFISSLVTDENRSPLIEWLREKTEKDMEAMGKILQGTLLVAYGQLQTLRTRIAPFLQNEFKTYQDLLKVVRVSEERFAQRISGRVQPIDCKWLANMLPEIQAAVRASIISPSEDAKEKLAKLRQVVIDPKNESYSIEIRLEPTGSLSMEELKQAFQLLDMAAVDDGGDSGELIGRTRRNVGLIEKLSEVFRHLYASGCITFTFREIIFIDLADLETEIKGMQDQLEKWTDQWKEIEEMPFLSLFSRGYLLQLADLIGRNESDDVKSILKIRLPSGASKIDTLVNQLIQRTPRIGGEEDWLSVAQLFKILRHLHQVIEAIFHQKSPELAPPPFLVSYGRTLKSHFIDKAVVILNVPRDLLVGSSLAAFISLTNQPIEPSRILFVTTNTDKPEVERFLKLWSVAKAEEDFFIILHVERLTAACACAVREGVDRVLPERRAKLLLLAQHHHRVHATKSLGARLGVVSDRLLEVNFTADQLRHCFASLLPNAANLHFFTSKLSGCGKSQQAMQKATDQMRSPDYYRICVRTGSVDELLASLKKIENLSSQSRKSAAYLHLDVAHSVSFEFNDILLSLLVHGALFDPKKAKLGYWMISPQTSIAIEFASPFGVNEFPVIAYLGKHIVCECNKSFFSYDLAAMPRVLGQPVTINRSNALVATGKFLQLKQAGQEGLRMWDDICSLPETLMIDPLPEDSTFDLLVDSFQYAENRNTPTFSALNAMASFLYRHICAMITSMWFNGSAVYLFERDDLARVFKLNVFNLLLKVANDSINRCWSMVNQGKKLAEMDWTNRQRAMFLLGLNEDGFITGMNVVGRDANALKSMFHASLLPTLQQQCLHFQELRGFRNLMESREGAEVILNAMRSLLLLDGTATSAVKVYQLDSHSKNTAANLRLKELVGQDQGYVLTGDNITKMMFALYRIRCGLPVVAFGEAGVGKSALFRFLIQTLLNHTFEVCNVNSGTSIQDVEAMIDSSMKIIARNPEAQVFLFFDEMNTADPPVIAFFKELMLDRHCHGTLLPENLHLMAAANPYRHLHEADKEAAVGLAFRFDQSTPSESSGTRSDARDLVYRVNELPVAFYDHIYDFGRLCDEAENTYIEEICQHGLPRSNFTSNCVKWFVSLVQKSHRIARALSVDPESAVSLRDVTRAVQLFHWFCQAPAGQKISKKDVAVAADLTIYLVYAFRFRKRKTFLGNVFGKEQSASKNMAEVSRIIAKMLYEQAHGASIGSGAIALNDALCENLFALYVCVLNGIFLIIVGRPGSSKSLSVEILKLVLSPGNHTLRHELGDLPAITELYFQCSPMSTSSGFKALFESAQRLSVDPKTMLAMVVLDELGLADMSPEKPIKVLHAELERQSVLTSGDKQQSPYSVVALSNWVVDAAQVNRGILILRTQADKKDLLRSAEQLADSLISKFAKESERKRILNMLTESLESVVSTYQELDKKEDIGGGHFFSMRDFFFCVKNFVCSVFDSFTRMGDLRDIRVSRYILIQSAVRNFGGHEKARKLVRSSMANNLEMNPAVIPVTSPLDLIVANIQDSSKPLSIHIARHLMILNRSLIGLQLLNRNVKSKLDDGTNWNVLFGSCFPGDLQVTAVTRKLRQVEQAIRSGGVLILCHADQLFESLYMVLNQQYWAQGEVTMTQIALGPSIRAIALPNGPFRIIALQDTDVALNRELMSPAILSRFEKHELRPSHLLDDVGMFCLKAIESHSLWLAVAETIKRQKFIYGYHEESFAALALYLQDRGMPMEFEEDQDEDQHSATTIWMRATNPMSMIKLERDSSIDTELLDVCRRYRQNFVLESIDDALLNVKSDRIVIVTNTLRHLEIAFAVSSPYRRSTIQLFDILTELELVKLLESINDQDLSDPDFCLVVQYDAVTGPIEQFQLAKYEIEQRFEKNKCRVIFVVHVDPRPVSMHWVFSFGDCWDYCFVDEVVPGGQLDHHRISLGEFVKSPSDQTLSSFIVEMSTESFKSLLLEMLGPVLQTSLATLRASLGQFYSGVRIALGLPNNKTLIKLMKECLLAQLNDSGITWNVVDAVSDPSFDSSSSLTEGLWGVFKHKISNPLAHFLLISDIWRITDLPSSMLWCDFVIANYPDRLMSLNSSDTPPQIPVGFRSCTQPFGRLLASFNMNYAQRTEPRLNGPLRWLLERIAKNEDENSQEIKEAYFLDWFLLRIPPHLHRCLRKVPLSKMSYLVDHLFEEPAMFFLDWEHCEADVIAALELASIASFATADKIDFWSETTGRMRNWKFFTETAARLSLETLASADVMKSHKKFLQSISSIELSSTLTNLLDHVKDLPQLWLGLRITKRILVFDPDSDIRLPELQVSAPHRLFDSLTDLVITSVIRPRLASDGQARRLVRQADLYALLKSTSSCSSPEELSKILGECPTTNSIVLREDNVAGKDIDGHCSSCASPLTTIEETEDDQTHPVTHLRSPNDKEINSLFEDHQKFMFFFERVAELFIQQRKNNPRDIQDFLQYLLSSDSRLRVSWRFMTVIVRTVLSTRCGKKVMDDLLLTIRCNRPSGEFNVNAHNLLRALLACADQDIRNNEDAEPGFDLIEAAMTRDWTVDRIQRLANIRKQIAEVENGIEDVIAEWSGWRKNQNDQALTDSLLFFILRFYSDEGDQTRLSRMFRNPRIAEELNHHKVVNSFIKTLSPLSLGFDLQVGTLGITTANVFQERLLDGDRFGTGAFEHYPALREIQPDWAPFIARLAYHAYDIFQNKHFRLLREMATNLVATSQYLLPGIDNHPYLPSFTLEATRWFVCNCGTLNCVGNCGHPTPESICIHCRVALSQAAHHPRAGVRRATARDFQPPTGIHVTRAATRTPTFAARNCSPVVTRFALLLNSLALMNAALNPRTEQHAIAHLLLTLPLAERQRVENRQSLIQLLSNHIIVHLDLLCQLLVASRPQLTMTDKFRIGHLLLHKLLASQDRSFLTHAADFANGTQARETFENGLTRLLAQQVNLAEELDQIAGQSDVASKAFRQSFLHNETSHWAYARRVFADRQTLQLELARNGQLRKTLPFLNLLLDDENWMRKLNALQYLGEALRFVALVRTVLAGEITLEEANRMTIAQGLEKITDVVLQKVVLLDRGRPVATREHVMDLFEGFKQLWDRFSQLQNAEKKTFLDYFECQQVDVSVRPKTILDQAAPLILILAGSELPETTFSCQLLSHAVEAASSIALTDFIQPLCRVGSGRVRLSCSSAAALTDFDESLYAHVSTEEVDNFIRDHVIDRSTLKLAESFAMAAILGPAGSTIAEELSLDVIPEFLFKDDVESGNFLVSLERRSIPWQPSTIPPQLQELILADLEKNRCLAEARSVLISVITHLQSNTEPLVVSKVRKNYISEVLEELVQAEVLTERHISNATVGALNRHLKLEVRHAFGLLKAIVARMKGDDIFGGRVREGWTTMIPERLAQLTRQKLRADAQPDGILESLLQIVNIISGNQTVPVELTPDKSLLYAIRQIEGSEWDGIPAELKMEHLGHLLLIVESVAKK</sequence>
<dbReference type="GO" id="GO:0004842">
    <property type="term" value="F:ubiquitin-protein transferase activity"/>
    <property type="evidence" value="ECO:0007669"/>
    <property type="project" value="InterPro"/>
</dbReference>
<comment type="subcellular location">
    <subcellularLocation>
        <location evidence="1">Cytoplasm</location>
    </subcellularLocation>
</comment>
<feature type="region of interest" description="Disordered" evidence="8">
    <location>
        <begin position="1"/>
        <end position="65"/>
    </location>
</feature>
<feature type="coiled-coil region" evidence="7">
    <location>
        <begin position="736"/>
        <end position="805"/>
    </location>
</feature>
<dbReference type="GO" id="GO:0016887">
    <property type="term" value="F:ATP hydrolysis activity"/>
    <property type="evidence" value="ECO:0007669"/>
    <property type="project" value="InterPro"/>
</dbReference>
<evidence type="ECO:0000256" key="7">
    <source>
        <dbReference type="SAM" id="Coils"/>
    </source>
</evidence>
<dbReference type="GO" id="GO:0002376">
    <property type="term" value="P:immune system process"/>
    <property type="evidence" value="ECO:0007669"/>
    <property type="project" value="UniProtKB-KW"/>
</dbReference>
<accession>A0A0N8BQL4</accession>
<feature type="domain" description="RZ-type" evidence="9">
    <location>
        <begin position="3787"/>
        <end position="3863"/>
    </location>
</feature>
<dbReference type="InterPro" id="IPR003593">
    <property type="entry name" value="AAA+_ATPase"/>
</dbReference>
<dbReference type="InterPro" id="IPR046439">
    <property type="entry name" value="ZF_RZ_dom"/>
</dbReference>
<evidence type="ECO:0000256" key="2">
    <source>
        <dbReference type="ARBA" id="ARBA00022490"/>
    </source>
</evidence>
<evidence type="ECO:0000313" key="10">
    <source>
        <dbReference type="EMBL" id="JAN61793.1"/>
    </source>
</evidence>
<keyword evidence="3" id="KW-0479">Metal-binding</keyword>
<keyword evidence="7" id="KW-0175">Coiled coil</keyword>
<dbReference type="PANTHER" id="PTHR22605">
    <property type="entry name" value="RZ-TYPE DOMAIN-CONTAINING PROTEIN"/>
    <property type="match status" value="1"/>
</dbReference>
<keyword evidence="6" id="KW-0391">Immunity</keyword>
<feature type="compositionally biased region" description="Polar residues" evidence="8">
    <location>
        <begin position="11"/>
        <end position="39"/>
    </location>
</feature>
<evidence type="ECO:0000256" key="4">
    <source>
        <dbReference type="ARBA" id="ARBA00022771"/>
    </source>
</evidence>
<proteinExistence type="predicted"/>
<feature type="compositionally biased region" description="Acidic residues" evidence="8">
    <location>
        <begin position="823"/>
        <end position="836"/>
    </location>
</feature>
<dbReference type="PANTHER" id="PTHR22605:SF16">
    <property type="entry name" value="E3 UBIQUITIN-PROTEIN LIGASE RNF213"/>
    <property type="match status" value="1"/>
</dbReference>
<evidence type="ECO:0000256" key="6">
    <source>
        <dbReference type="ARBA" id="ARBA00022859"/>
    </source>
</evidence>
<dbReference type="SMART" id="SM00382">
    <property type="entry name" value="AAA"/>
    <property type="match status" value="2"/>
</dbReference>
<feature type="region of interest" description="Disordered" evidence="8">
    <location>
        <begin position="822"/>
        <end position="844"/>
    </location>
</feature>
<protein>
    <recommendedName>
        <fullName evidence="9">RZ-type domain-containing protein</fullName>
    </recommendedName>
</protein>
<evidence type="ECO:0000256" key="1">
    <source>
        <dbReference type="ARBA" id="ARBA00004496"/>
    </source>
</evidence>
<feature type="coiled-coil region" evidence="7">
    <location>
        <begin position="1266"/>
        <end position="1293"/>
    </location>
</feature>
<evidence type="ECO:0000259" key="9">
    <source>
        <dbReference type="PROSITE" id="PS51981"/>
    </source>
</evidence>
<keyword evidence="2" id="KW-0963">Cytoplasm</keyword>
<dbReference type="GO" id="GO:0005737">
    <property type="term" value="C:cytoplasm"/>
    <property type="evidence" value="ECO:0007669"/>
    <property type="project" value="UniProtKB-SubCell"/>
</dbReference>
<dbReference type="EMBL" id="GDIQ01049289">
    <property type="protein sequence ID" value="JAN45448.1"/>
    <property type="molecule type" value="Transcribed_RNA"/>
</dbReference>
<dbReference type="OrthoDB" id="2423195at2759"/>
<dbReference type="Gene3D" id="3.40.50.300">
    <property type="entry name" value="P-loop containing nucleotide triphosphate hydrolases"/>
    <property type="match status" value="1"/>
</dbReference>
<dbReference type="GO" id="GO:0008270">
    <property type="term" value="F:zinc ion binding"/>
    <property type="evidence" value="ECO:0007669"/>
    <property type="project" value="UniProtKB-KW"/>
</dbReference>
<dbReference type="InterPro" id="IPR031248">
    <property type="entry name" value="RNF213"/>
</dbReference>
<dbReference type="SUPFAM" id="SSF52540">
    <property type="entry name" value="P-loop containing nucleoside triphosphate hydrolases"/>
    <property type="match status" value="1"/>
</dbReference>
<feature type="compositionally biased region" description="Basic and acidic residues" evidence="8">
    <location>
        <begin position="49"/>
        <end position="65"/>
    </location>
</feature>
<keyword evidence="4" id="KW-0863">Zinc-finger</keyword>
<evidence type="ECO:0000256" key="5">
    <source>
        <dbReference type="ARBA" id="ARBA00022833"/>
    </source>
</evidence>
<dbReference type="PROSITE" id="PS51981">
    <property type="entry name" value="ZF_RZ"/>
    <property type="match status" value="1"/>
</dbReference>
<dbReference type="EMBL" id="GDIQ01032944">
    <property type="protein sequence ID" value="JAN61793.1"/>
    <property type="molecule type" value="Transcribed_RNA"/>
</dbReference>
<evidence type="ECO:0000256" key="8">
    <source>
        <dbReference type="SAM" id="MobiDB-lite"/>
    </source>
</evidence>
<reference evidence="10" key="1">
    <citation type="submission" date="2015-10" db="EMBL/GenBank/DDBJ databases">
        <title>EvidentialGene: Evidence-directed Construction of Complete mRNA Transcriptomes without Genomes.</title>
        <authorList>
            <person name="Gilbert D.G."/>
        </authorList>
    </citation>
    <scope>NUCLEOTIDE SEQUENCE</scope>
</reference>
<keyword evidence="5" id="KW-0862">Zinc</keyword>